<reference evidence="7" key="1">
    <citation type="submission" date="2020-05" db="EMBL/GenBank/DDBJ databases">
        <title>Mycena genomes resolve the evolution of fungal bioluminescence.</title>
        <authorList>
            <person name="Tsai I.J."/>
        </authorList>
    </citation>
    <scope>NUCLEOTIDE SEQUENCE</scope>
    <source>
        <strain evidence="7">160909Yilan</strain>
    </source>
</reference>
<keyword evidence="1" id="KW-0479">Metal-binding</keyword>
<evidence type="ECO:0000259" key="6">
    <source>
        <dbReference type="PROSITE" id="PS50865"/>
    </source>
</evidence>
<dbReference type="EMBL" id="JACAZH010000013">
    <property type="protein sequence ID" value="KAF7351653.1"/>
    <property type="molecule type" value="Genomic_DNA"/>
</dbReference>
<feature type="chain" id="PRO_5034319973" evidence="5">
    <location>
        <begin position="20"/>
        <end position="594"/>
    </location>
</feature>
<evidence type="ECO:0000256" key="4">
    <source>
        <dbReference type="PROSITE-ProRule" id="PRU00134"/>
    </source>
</evidence>
<keyword evidence="5" id="KW-0732">Signal</keyword>
<dbReference type="Proteomes" id="UP000623467">
    <property type="component" value="Unassembled WGS sequence"/>
</dbReference>
<keyword evidence="2 4" id="KW-0863">Zinc-finger</keyword>
<dbReference type="SUPFAM" id="SSF144232">
    <property type="entry name" value="HIT/MYND zinc finger-like"/>
    <property type="match status" value="1"/>
</dbReference>
<evidence type="ECO:0000256" key="2">
    <source>
        <dbReference type="ARBA" id="ARBA00022771"/>
    </source>
</evidence>
<dbReference type="AlphaFoldDB" id="A0A8H6Y1Q3"/>
<dbReference type="PROSITE" id="PS01360">
    <property type="entry name" value="ZF_MYND_1"/>
    <property type="match status" value="1"/>
</dbReference>
<comment type="caution">
    <text evidence="7">The sequence shown here is derived from an EMBL/GenBank/DDBJ whole genome shotgun (WGS) entry which is preliminary data.</text>
</comment>
<dbReference type="InterPro" id="IPR002893">
    <property type="entry name" value="Znf_MYND"/>
</dbReference>
<organism evidence="7 8">
    <name type="scientific">Mycena sanguinolenta</name>
    <dbReference type="NCBI Taxonomy" id="230812"/>
    <lineage>
        <taxon>Eukaryota</taxon>
        <taxon>Fungi</taxon>
        <taxon>Dikarya</taxon>
        <taxon>Basidiomycota</taxon>
        <taxon>Agaricomycotina</taxon>
        <taxon>Agaricomycetes</taxon>
        <taxon>Agaricomycetidae</taxon>
        <taxon>Agaricales</taxon>
        <taxon>Marasmiineae</taxon>
        <taxon>Mycenaceae</taxon>
        <taxon>Mycena</taxon>
    </lineage>
</organism>
<accession>A0A8H6Y1Q3</accession>
<proteinExistence type="predicted"/>
<evidence type="ECO:0000313" key="8">
    <source>
        <dbReference type="Proteomes" id="UP000623467"/>
    </source>
</evidence>
<feature type="domain" description="MYND-type" evidence="6">
    <location>
        <begin position="259"/>
        <end position="295"/>
    </location>
</feature>
<dbReference type="Gene3D" id="6.10.140.2220">
    <property type="match status" value="1"/>
</dbReference>
<dbReference type="OrthoDB" id="4851849at2759"/>
<evidence type="ECO:0000313" key="7">
    <source>
        <dbReference type="EMBL" id="KAF7351653.1"/>
    </source>
</evidence>
<feature type="signal peptide" evidence="5">
    <location>
        <begin position="1"/>
        <end position="19"/>
    </location>
</feature>
<dbReference type="Pfam" id="PF01753">
    <property type="entry name" value="zf-MYND"/>
    <property type="match status" value="1"/>
</dbReference>
<evidence type="ECO:0000256" key="3">
    <source>
        <dbReference type="ARBA" id="ARBA00022833"/>
    </source>
</evidence>
<keyword evidence="8" id="KW-1185">Reference proteome</keyword>
<gene>
    <name evidence="7" type="ORF">MSAN_01597900</name>
</gene>
<name>A0A8H6Y1Q3_9AGAR</name>
<dbReference type="PROSITE" id="PS50865">
    <property type="entry name" value="ZF_MYND_2"/>
    <property type="match status" value="1"/>
</dbReference>
<keyword evidence="3" id="KW-0862">Zinc</keyword>
<evidence type="ECO:0000256" key="1">
    <source>
        <dbReference type="ARBA" id="ARBA00022723"/>
    </source>
</evidence>
<evidence type="ECO:0000256" key="5">
    <source>
        <dbReference type="SAM" id="SignalP"/>
    </source>
</evidence>
<protein>
    <submittedName>
        <fullName evidence="7">MYND-type domain-containing protein</fullName>
    </submittedName>
</protein>
<sequence>MPGWFDFLVTLAALAAVFSDPNGNVPRVDSPATGELHRWFDFLVTLAALAAAFFIHLFDPNANVPRVDSPATDQLSPTEELFSAENPNSLGDEDQPPTFVCDWCCLDSHGIAIKCPGCAEENYCSQYCLRDSADQHVRHCKNPLRPLTTADKLAAAVFQDMFSDDPQTNEDYFFTRVRTPHDKTYLFGLYVGVLKILDIKPSTLHEWRLSGTMVENIKALYEPVPARGRGAYYPWFLQHLDIFEPRPNALIAVSSRHLCESCGVSARVRCSACKKVWYCSKKCQESDWGGHLVNCNPNRPITSADHLRAAVHRRKLPNDLDILSEYGFTRVGEDGAKTLLDIYRVVFDEGIRSRDIHQWQTAGNLLQEVEKVLRPLENWKTFQIWPWFEGHRYVFDPTLPISKHDGENQAERIKAAQVQLWNKVGDFPSHNHAEIRSYINSRWPNEKEMFFSFRSALGLGWYPRSEFESWVHFGFCTCQDEAEEAFLCSTYQMLAEYCSYDEFFTAYISSNIIQLLDAKGLRGRRMIHPYLEDALSGSPAVFKSVWPLKQYLRCSSRGRFDLELCVEVDYGFSNCTTDSGERLSYWKSGPWTGL</sequence>
<dbReference type="GO" id="GO:0008270">
    <property type="term" value="F:zinc ion binding"/>
    <property type="evidence" value="ECO:0007669"/>
    <property type="project" value="UniProtKB-KW"/>
</dbReference>